<keyword evidence="2" id="KW-1185">Reference proteome</keyword>
<evidence type="ECO:0008006" key="3">
    <source>
        <dbReference type="Google" id="ProtNLM"/>
    </source>
</evidence>
<sequence length="605" mass="69567">MVILWLLALALCLSSTYSIYYILMLLTKMALAGSHFGGQWGSFAIAGDSFNLSMTDHVIRTQADLGELDEFYNIDMAPRRYQALTTYHKSEQDLLSEIDFEHLDQEGKVDYIMLNTYHTRQLNNLDLQKASKEKYDPLLPFADDLIGMLEARQDVDPMKAKETAGLLNNITKSIAKVQTKVQDGGFNVTETTGYLASKAVTNLLDLLGEWFTFYSTYDPLFDFWVTTPWQAANTSLTSYLDVVQTKLAGMNQKDGEDVIVGEPIGRKGLEVELEAEMIPYTPEELIKIGNQEFAWCEKEMIKQSEALGYGKEWKKALEHVKNDYVDPGKQTEFVRNLVVEGSLFVTERDLVTIPPLANSTWRMTMISAEQQKVSPFFLGGPVIQVSYPVSSMEHDLKLMVMRGNNKHFAHATAFHEMFPGHRLQLYMADRYNSHRKEIFDTPFFVEGWALYWEFLFYSRDDFHKSPENRIGALWWRMHRCLRIIFSLKFHLGEMTAQEAVDLLVERINHERSTAEGEVRRSVEGTYSPLYQAGYMLGALQLWKLREMAVDNGKMTQKEYHDAILKTGGLPIEMVKALILNDELTKDFKAGWKFYDFNKALVYLDY</sequence>
<gene>
    <name evidence="1" type="ORF">FOQG_10638</name>
</gene>
<evidence type="ECO:0000313" key="2">
    <source>
        <dbReference type="Proteomes" id="UP000030663"/>
    </source>
</evidence>
<dbReference type="eggNOG" id="ENOG502QUES">
    <property type="taxonomic scope" value="Eukaryota"/>
</dbReference>
<dbReference type="Proteomes" id="UP000030663">
    <property type="component" value="Unassembled WGS sequence"/>
</dbReference>
<dbReference type="AlphaFoldDB" id="X0CRZ3"/>
<dbReference type="PANTHER" id="PTHR33361:SF2">
    <property type="entry name" value="DUF885 DOMAIN-CONTAINING PROTEIN"/>
    <property type="match status" value="1"/>
</dbReference>
<name>X0CRZ3_FUSOX</name>
<organism evidence="1 2">
    <name type="scientific">Fusarium oxysporum f. sp. raphani 54005</name>
    <dbReference type="NCBI Taxonomy" id="1089458"/>
    <lineage>
        <taxon>Eukaryota</taxon>
        <taxon>Fungi</taxon>
        <taxon>Dikarya</taxon>
        <taxon>Ascomycota</taxon>
        <taxon>Pezizomycotina</taxon>
        <taxon>Sordariomycetes</taxon>
        <taxon>Hypocreomycetidae</taxon>
        <taxon>Hypocreales</taxon>
        <taxon>Nectriaceae</taxon>
        <taxon>Fusarium</taxon>
        <taxon>Fusarium oxysporum species complex</taxon>
    </lineage>
</organism>
<dbReference type="PANTHER" id="PTHR33361">
    <property type="entry name" value="GLR0591 PROTEIN"/>
    <property type="match status" value="1"/>
</dbReference>
<dbReference type="EMBL" id="JH658390">
    <property type="protein sequence ID" value="EXK85262.1"/>
    <property type="molecule type" value="Genomic_DNA"/>
</dbReference>
<protein>
    <recommendedName>
        <fullName evidence="3">X-Pro dipeptidyl-peptidase</fullName>
    </recommendedName>
</protein>
<dbReference type="InterPro" id="IPR010281">
    <property type="entry name" value="DUF885"/>
</dbReference>
<accession>X0CRZ3</accession>
<evidence type="ECO:0000313" key="1">
    <source>
        <dbReference type="EMBL" id="EXK85262.1"/>
    </source>
</evidence>
<dbReference type="OrthoDB" id="5959877at2759"/>
<proteinExistence type="predicted"/>
<dbReference type="HOGENOM" id="CLU_035441_0_0_1"/>
<dbReference type="Pfam" id="PF05960">
    <property type="entry name" value="DUF885"/>
    <property type="match status" value="1"/>
</dbReference>
<reference evidence="1 2" key="1">
    <citation type="submission" date="2011-11" db="EMBL/GenBank/DDBJ databases">
        <title>The Genome Sequence of Fusarium oxysporum PHW815.</title>
        <authorList>
            <consortium name="The Broad Institute Genome Sequencing Platform"/>
            <person name="Ma L.-J."/>
            <person name="Gale L.R."/>
            <person name="Schwartz D.C."/>
            <person name="Zhou S."/>
            <person name="Corby-Kistler H."/>
            <person name="Young S.K."/>
            <person name="Zeng Q."/>
            <person name="Gargeya S."/>
            <person name="Fitzgerald M."/>
            <person name="Haas B."/>
            <person name="Abouelleil A."/>
            <person name="Alvarado L."/>
            <person name="Arachchi H.M."/>
            <person name="Berlin A."/>
            <person name="Brown A."/>
            <person name="Chapman S.B."/>
            <person name="Chen Z."/>
            <person name="Dunbar C."/>
            <person name="Freedman E."/>
            <person name="Gearin G."/>
            <person name="Goldberg J."/>
            <person name="Griggs A."/>
            <person name="Gujja S."/>
            <person name="Heiman D."/>
            <person name="Howarth C."/>
            <person name="Larson L."/>
            <person name="Lui A."/>
            <person name="MacDonald P.J.P."/>
            <person name="Montmayeur A."/>
            <person name="Murphy C."/>
            <person name="Neiman D."/>
            <person name="Pearson M."/>
            <person name="Priest M."/>
            <person name="Roberts A."/>
            <person name="Saif S."/>
            <person name="Shea T."/>
            <person name="Shenoy N."/>
            <person name="Sisk P."/>
            <person name="Stolte C."/>
            <person name="Sykes S."/>
            <person name="Wortman J."/>
            <person name="Nusbaum C."/>
            <person name="Birren B."/>
        </authorList>
    </citation>
    <scope>NUCLEOTIDE SEQUENCE [LARGE SCALE GENOMIC DNA]</scope>
    <source>
        <strain evidence="1 2">54005</strain>
    </source>
</reference>